<dbReference type="AlphaFoldDB" id="A0A7Y3T053"/>
<dbReference type="RefSeq" id="WP_171298840.1">
    <property type="nucleotide sequence ID" value="NZ_CP087099.1"/>
</dbReference>
<evidence type="ECO:0000313" key="2">
    <source>
        <dbReference type="Proteomes" id="UP000531659"/>
    </source>
</evidence>
<gene>
    <name evidence="1" type="ORF">HLQ16_20345</name>
</gene>
<evidence type="ECO:0000313" key="1">
    <source>
        <dbReference type="EMBL" id="NNU78265.1"/>
    </source>
</evidence>
<name>A0A7Y3T053_9CLOT</name>
<proteinExistence type="predicted"/>
<dbReference type="EMBL" id="JABEYB010000020">
    <property type="protein sequence ID" value="NNU78265.1"/>
    <property type="molecule type" value="Genomic_DNA"/>
</dbReference>
<protein>
    <submittedName>
        <fullName evidence="1">Uncharacterized protein</fullName>
    </submittedName>
</protein>
<accession>A0A7Y3T053</accession>
<sequence length="60" mass="7133">MEKILSFFKNSLLLLYKTFPIFSGYSVKDADELIKDPDNYNYRGNSWFKKADDKLFNSKK</sequence>
<dbReference type="Proteomes" id="UP000531659">
    <property type="component" value="Unassembled WGS sequence"/>
</dbReference>
<organism evidence="1 2">
    <name type="scientific">Clostridium estertheticum</name>
    <dbReference type="NCBI Taxonomy" id="238834"/>
    <lineage>
        <taxon>Bacteria</taxon>
        <taxon>Bacillati</taxon>
        <taxon>Bacillota</taxon>
        <taxon>Clostridia</taxon>
        <taxon>Eubacteriales</taxon>
        <taxon>Clostridiaceae</taxon>
        <taxon>Clostridium</taxon>
    </lineage>
</organism>
<comment type="caution">
    <text evidence="1">The sequence shown here is derived from an EMBL/GenBank/DDBJ whole genome shotgun (WGS) entry which is preliminary data.</text>
</comment>
<reference evidence="1 2" key="1">
    <citation type="submission" date="2020-05" db="EMBL/GenBank/DDBJ databases">
        <title>Complete genome of Clostridium estertheticum subspecies estertheticum, isolated from Vacuum packed lamb meat from New Zealand imported to Switzerland.</title>
        <authorList>
            <person name="Wambui J."/>
            <person name="Stevens M.J.A."/>
            <person name="Stephan R."/>
        </authorList>
    </citation>
    <scope>NUCLEOTIDE SEQUENCE [LARGE SCALE GENOMIC DNA]</scope>
    <source>
        <strain evidence="1 2">CEST001</strain>
    </source>
</reference>